<dbReference type="Proteomes" id="UP000228510">
    <property type="component" value="Unassembled WGS sequence"/>
</dbReference>
<reference evidence="4" key="1">
    <citation type="submission" date="2017-09" db="EMBL/GenBank/DDBJ databases">
        <title>Depth-based differentiation of microbial function through sediment-hosted aquifers and enrichment of novel symbionts in the deep terrestrial subsurface.</title>
        <authorList>
            <person name="Probst A.J."/>
            <person name="Ladd B."/>
            <person name="Jarett J.K."/>
            <person name="Geller-Mcgrath D.E."/>
            <person name="Sieber C.M.K."/>
            <person name="Emerson J.B."/>
            <person name="Anantharaman K."/>
            <person name="Thomas B.C."/>
            <person name="Malmstrom R."/>
            <person name="Stieglmeier M."/>
            <person name="Klingl A."/>
            <person name="Woyke T."/>
            <person name="Ryan C.M."/>
            <person name="Banfield J.F."/>
        </authorList>
    </citation>
    <scope>NUCLEOTIDE SEQUENCE [LARGE SCALE GENOMIC DNA]</scope>
</reference>
<name>A0A2H0V138_9BACT</name>
<dbReference type="NCBIfam" id="NF037970">
    <property type="entry name" value="vanZ_1"/>
    <property type="match status" value="1"/>
</dbReference>
<keyword evidence="1" id="KW-1133">Transmembrane helix</keyword>
<accession>A0A2H0V138</accession>
<feature type="transmembrane region" description="Helical" evidence="1">
    <location>
        <begin position="100"/>
        <end position="120"/>
    </location>
</feature>
<keyword evidence="1" id="KW-0812">Transmembrane</keyword>
<dbReference type="PANTHER" id="PTHR28008:SF1">
    <property type="entry name" value="DOMAIN PROTEIN, PUTATIVE (AFU_ORTHOLOGUE AFUA_3G10980)-RELATED"/>
    <property type="match status" value="1"/>
</dbReference>
<gene>
    <name evidence="3" type="ORF">COU01_03030</name>
</gene>
<feature type="transmembrane region" description="Helical" evidence="1">
    <location>
        <begin position="45"/>
        <end position="64"/>
    </location>
</feature>
<dbReference type="EMBL" id="PFAT01000037">
    <property type="protein sequence ID" value="PIR92179.1"/>
    <property type="molecule type" value="Genomic_DNA"/>
</dbReference>
<evidence type="ECO:0000256" key="1">
    <source>
        <dbReference type="SAM" id="Phobius"/>
    </source>
</evidence>
<dbReference type="InterPro" id="IPR006976">
    <property type="entry name" value="VanZ-like"/>
</dbReference>
<keyword evidence="1" id="KW-0472">Membrane</keyword>
<feature type="transmembrane region" description="Helical" evidence="1">
    <location>
        <begin position="71"/>
        <end position="88"/>
    </location>
</feature>
<sequence>MLKFVKLLAVIAWLALIFITSQLALPELAPTYQPTWFDYIFDKDMHALLYGVLAFLICAALNEWKLPRGRIFYLTILICFAYGITDEYHQGFVAGREVSYWDLAFDVIGGMLGSAVYFLFFRKVKR</sequence>
<dbReference type="AlphaFoldDB" id="A0A2H0V138"/>
<dbReference type="PANTHER" id="PTHR28008">
    <property type="entry name" value="DOMAIN PROTEIN, PUTATIVE (AFU_ORTHOLOGUE AFUA_3G10980)-RELATED"/>
    <property type="match status" value="1"/>
</dbReference>
<proteinExistence type="predicted"/>
<dbReference type="Pfam" id="PF04892">
    <property type="entry name" value="VanZ"/>
    <property type="match status" value="1"/>
</dbReference>
<evidence type="ECO:0000259" key="2">
    <source>
        <dbReference type="Pfam" id="PF04892"/>
    </source>
</evidence>
<comment type="caution">
    <text evidence="3">The sequence shown here is derived from an EMBL/GenBank/DDBJ whole genome shotgun (WGS) entry which is preliminary data.</text>
</comment>
<feature type="domain" description="VanZ-like" evidence="2">
    <location>
        <begin position="9"/>
        <end position="120"/>
    </location>
</feature>
<organism evidence="3 4">
    <name type="scientific">Candidatus Falkowbacteria bacterium CG10_big_fil_rev_8_21_14_0_10_44_15</name>
    <dbReference type="NCBI Taxonomy" id="1974569"/>
    <lineage>
        <taxon>Bacteria</taxon>
        <taxon>Candidatus Falkowiibacteriota</taxon>
    </lineage>
</organism>
<evidence type="ECO:0000313" key="4">
    <source>
        <dbReference type="Proteomes" id="UP000228510"/>
    </source>
</evidence>
<protein>
    <recommendedName>
        <fullName evidence="2">VanZ-like domain-containing protein</fullName>
    </recommendedName>
</protein>
<evidence type="ECO:0000313" key="3">
    <source>
        <dbReference type="EMBL" id="PIR92179.1"/>
    </source>
</evidence>